<dbReference type="EMBL" id="KZ269977">
    <property type="protein sequence ID" value="OZC12908.1"/>
    <property type="molecule type" value="Genomic_DNA"/>
</dbReference>
<name>A0A238C745_9BILA</name>
<dbReference type="PANTHER" id="PTHR47385:SF14">
    <property type="entry name" value="TRANSGELIN"/>
    <property type="match status" value="1"/>
</dbReference>
<dbReference type="Gene3D" id="1.10.418.10">
    <property type="entry name" value="Calponin-like domain"/>
    <property type="match status" value="1"/>
</dbReference>
<dbReference type="AlphaFoldDB" id="A0A238C745"/>
<dbReference type="GO" id="GO:0051015">
    <property type="term" value="F:actin filament binding"/>
    <property type="evidence" value="ECO:0007669"/>
    <property type="project" value="TreeGrafter"/>
</dbReference>
<keyword evidence="4" id="KW-1185">Reference proteome</keyword>
<evidence type="ECO:0000259" key="2">
    <source>
        <dbReference type="PROSITE" id="PS50021"/>
    </source>
</evidence>
<evidence type="ECO:0000256" key="1">
    <source>
        <dbReference type="ARBA" id="ARBA00009631"/>
    </source>
</evidence>
<dbReference type="Proteomes" id="UP000242913">
    <property type="component" value="Unassembled WGS sequence"/>
</dbReference>
<dbReference type="SMART" id="SM00033">
    <property type="entry name" value="CH"/>
    <property type="match status" value="1"/>
</dbReference>
<evidence type="ECO:0000313" key="4">
    <source>
        <dbReference type="Proteomes" id="UP000242913"/>
    </source>
</evidence>
<dbReference type="GO" id="GO:0007015">
    <property type="term" value="P:actin filament organization"/>
    <property type="evidence" value="ECO:0007669"/>
    <property type="project" value="TreeGrafter"/>
</dbReference>
<dbReference type="PRINTS" id="PR00888">
    <property type="entry name" value="SM22CALPONIN"/>
</dbReference>
<dbReference type="GO" id="GO:0015629">
    <property type="term" value="C:actin cytoskeleton"/>
    <property type="evidence" value="ECO:0007669"/>
    <property type="project" value="TreeGrafter"/>
</dbReference>
<dbReference type="InterPro" id="IPR003096">
    <property type="entry name" value="SM22_calponin"/>
</dbReference>
<proteinExistence type="inferred from homology"/>
<dbReference type="SUPFAM" id="SSF47576">
    <property type="entry name" value="Calponin-homology domain, CH-domain"/>
    <property type="match status" value="1"/>
</dbReference>
<feature type="non-terminal residue" evidence="3">
    <location>
        <position position="162"/>
    </location>
</feature>
<organism evidence="3 4">
    <name type="scientific">Onchocerca flexuosa</name>
    <dbReference type="NCBI Taxonomy" id="387005"/>
    <lineage>
        <taxon>Eukaryota</taxon>
        <taxon>Metazoa</taxon>
        <taxon>Ecdysozoa</taxon>
        <taxon>Nematoda</taxon>
        <taxon>Chromadorea</taxon>
        <taxon>Rhabditida</taxon>
        <taxon>Spirurina</taxon>
        <taxon>Spiruromorpha</taxon>
        <taxon>Filarioidea</taxon>
        <taxon>Onchocercidae</taxon>
        <taxon>Onchocerca</taxon>
    </lineage>
</organism>
<gene>
    <name evidence="3" type="ORF">X798_00543</name>
</gene>
<dbReference type="InterPro" id="IPR050606">
    <property type="entry name" value="Calponin-like"/>
</dbReference>
<dbReference type="InterPro" id="IPR000557">
    <property type="entry name" value="Calponin_repeat"/>
</dbReference>
<evidence type="ECO:0000313" key="3">
    <source>
        <dbReference type="EMBL" id="OZC12908.1"/>
    </source>
</evidence>
<dbReference type="Pfam" id="PF00402">
    <property type="entry name" value="Calponin"/>
    <property type="match status" value="1"/>
</dbReference>
<sequence>MVERATKSGLALEAHRKVHAKYDDELAGQLLEWVAQLTGENFSTTGDMKNFLEVLKDGTLLCSLANALQPNTVKKINNSAMAFKQMENISFFLSFAEKHVTKSELFQTVDLFEGQDPNAEAKGEKRDWSEEKLRAGEAIIGLQMGTNKGANASGINMGNTRH</sequence>
<dbReference type="InterPro" id="IPR036872">
    <property type="entry name" value="CH_dom_sf"/>
</dbReference>
<protein>
    <recommendedName>
        <fullName evidence="2">Calponin-homology (CH) domain-containing protein</fullName>
    </recommendedName>
</protein>
<accession>A0A238C745</accession>
<dbReference type="PANTHER" id="PTHR47385">
    <property type="entry name" value="CALPONIN"/>
    <property type="match status" value="1"/>
</dbReference>
<dbReference type="PROSITE" id="PS51122">
    <property type="entry name" value="CALPONIN_2"/>
    <property type="match status" value="1"/>
</dbReference>
<reference evidence="3 4" key="1">
    <citation type="submission" date="2015-12" db="EMBL/GenBank/DDBJ databases">
        <title>Draft genome of the nematode, Onchocerca flexuosa.</title>
        <authorList>
            <person name="Mitreva M."/>
        </authorList>
    </citation>
    <scope>NUCLEOTIDE SEQUENCE [LARGE SCALE GENOMIC DNA]</scope>
    <source>
        <strain evidence="3">Red Deer</strain>
    </source>
</reference>
<feature type="domain" description="Calponin-homology (CH)" evidence="2">
    <location>
        <begin position="24"/>
        <end position="136"/>
    </location>
</feature>
<comment type="similarity">
    <text evidence="1">Belongs to the calponin family.</text>
</comment>
<dbReference type="PROSITE" id="PS50021">
    <property type="entry name" value="CH"/>
    <property type="match status" value="1"/>
</dbReference>
<dbReference type="OrthoDB" id="21595at2759"/>
<dbReference type="InterPro" id="IPR001715">
    <property type="entry name" value="CH_dom"/>
</dbReference>
<dbReference type="Pfam" id="PF00307">
    <property type="entry name" value="CH"/>
    <property type="match status" value="1"/>
</dbReference>